<organism evidence="6 7">
    <name type="scientific">Cohnella nanjingensis</name>
    <dbReference type="NCBI Taxonomy" id="1387779"/>
    <lineage>
        <taxon>Bacteria</taxon>
        <taxon>Bacillati</taxon>
        <taxon>Bacillota</taxon>
        <taxon>Bacilli</taxon>
        <taxon>Bacillales</taxon>
        <taxon>Paenibacillaceae</taxon>
        <taxon>Cohnella</taxon>
    </lineage>
</organism>
<feature type="transmembrane region" description="Helical" evidence="4">
    <location>
        <begin position="294"/>
        <end position="312"/>
    </location>
</feature>
<dbReference type="AlphaFoldDB" id="A0A7X0RW25"/>
<protein>
    <submittedName>
        <fullName evidence="6">AraC family transcriptional regulator</fullName>
    </submittedName>
</protein>
<dbReference type="InterPro" id="IPR041522">
    <property type="entry name" value="CdaR_GGDEF"/>
</dbReference>
<dbReference type="SMART" id="SM00342">
    <property type="entry name" value="HTH_ARAC"/>
    <property type="match status" value="1"/>
</dbReference>
<evidence type="ECO:0000256" key="2">
    <source>
        <dbReference type="ARBA" id="ARBA00023125"/>
    </source>
</evidence>
<keyword evidence="7" id="KW-1185">Reference proteome</keyword>
<keyword evidence="3" id="KW-0804">Transcription</keyword>
<dbReference type="PROSITE" id="PS01124">
    <property type="entry name" value="HTH_ARAC_FAMILY_2"/>
    <property type="match status" value="1"/>
</dbReference>
<dbReference type="Pfam" id="PF12833">
    <property type="entry name" value="HTH_18"/>
    <property type="match status" value="1"/>
</dbReference>
<evidence type="ECO:0000256" key="4">
    <source>
        <dbReference type="SAM" id="Phobius"/>
    </source>
</evidence>
<comment type="caution">
    <text evidence="6">The sequence shown here is derived from an EMBL/GenBank/DDBJ whole genome shotgun (WGS) entry which is preliminary data.</text>
</comment>
<gene>
    <name evidence="6" type="ORF">H7C19_29035</name>
</gene>
<dbReference type="PANTHER" id="PTHR43280:SF2">
    <property type="entry name" value="HTH-TYPE TRANSCRIPTIONAL REGULATOR EXSA"/>
    <property type="match status" value="1"/>
</dbReference>
<evidence type="ECO:0000313" key="7">
    <source>
        <dbReference type="Proteomes" id="UP000547209"/>
    </source>
</evidence>
<dbReference type="GO" id="GO:0003700">
    <property type="term" value="F:DNA-binding transcription factor activity"/>
    <property type="evidence" value="ECO:0007669"/>
    <property type="project" value="InterPro"/>
</dbReference>
<dbReference type="PANTHER" id="PTHR43280">
    <property type="entry name" value="ARAC-FAMILY TRANSCRIPTIONAL REGULATOR"/>
    <property type="match status" value="1"/>
</dbReference>
<keyword evidence="4" id="KW-0472">Membrane</keyword>
<dbReference type="Gene3D" id="1.10.10.60">
    <property type="entry name" value="Homeodomain-like"/>
    <property type="match status" value="2"/>
</dbReference>
<evidence type="ECO:0000259" key="5">
    <source>
        <dbReference type="PROSITE" id="PS01124"/>
    </source>
</evidence>
<dbReference type="RefSeq" id="WP_185672594.1">
    <property type="nucleotide sequence ID" value="NZ_JACJVP010000053.1"/>
</dbReference>
<dbReference type="SUPFAM" id="SSF46689">
    <property type="entry name" value="Homeodomain-like"/>
    <property type="match status" value="1"/>
</dbReference>
<accession>A0A7X0RW25</accession>
<dbReference type="InterPro" id="IPR009057">
    <property type="entry name" value="Homeodomain-like_sf"/>
</dbReference>
<dbReference type="Pfam" id="PF17853">
    <property type="entry name" value="GGDEF_2"/>
    <property type="match status" value="1"/>
</dbReference>
<proteinExistence type="predicted"/>
<feature type="domain" description="HTH araC/xylS-type" evidence="5">
    <location>
        <begin position="653"/>
        <end position="752"/>
    </location>
</feature>
<sequence length="757" mass="86068">MLRTKRKVWQKNGLFLRYLVSYMLVLAIPLAAITMLVYNYFFHLLKEEVIKNNVNILQHVVTAVDTNITGMNTIAYQIYSNSDLTTQQIGEGPYNVSRGIKQLKSYISGSNFVSDVVVYYNQLNGFVSSTRTYSMKEFLTTYYSGAISEEQFRTAVRNANGNEVWVPDREVGGGELGRIVNYLVPNSSNYDKRMVLFVIREQAFQQIMGSGKGNIMAINPDRKIVASYKEINRPDEAELLALIQPDRTENSSVTRIGSSSSFVSYIQSPDTGWSYLMDMPVQEAMSQVFAAKNAFLRTLLVIMFAVGLLILFNMRVNYRPIRQLRLFAESEAGNVSEAGNELEAVRMTIHRINHKNKLLNEQVKGNHGAVKDFLLNNLLRGAFPDAEDFNDKGREIGISFSNRYFRVAIFFSAYSDRLREPYAPSLHELVELLERTLPDGIEGYGRLNVDNHHLIFILTNNRESSREALHDTLTQMQRTMMNRLGANVAVGVGNDCEVTGQLGKSCIEAYTALDYRLVKGTDQIIYFEEIQTTAATDFPYPVEELKLLELSIIEGNTEQITLTVTMLTERITGSSMPLFEARCLCFDIINTVLKTMQLINKKFVGLDKGYIDVISLAQFETVKELGRSVNEVCHALCKYIKENREKHDQELLQQLVAYIEKNYQDSNFTVQHMADHFAMSLSNLSYYFKKCSGQNVSDHINYLRIEKAKQLLSSTEKPLVEIVSEIGYCDVSSFVRKFKKEVGTTPGAFRKVMYDGY</sequence>
<dbReference type="Proteomes" id="UP000547209">
    <property type="component" value="Unassembled WGS sequence"/>
</dbReference>
<name>A0A7X0RW25_9BACL</name>
<reference evidence="6 7" key="1">
    <citation type="submission" date="2020-08" db="EMBL/GenBank/DDBJ databases">
        <title>Cohnella phylogeny.</title>
        <authorList>
            <person name="Dunlap C."/>
        </authorList>
    </citation>
    <scope>NUCLEOTIDE SEQUENCE [LARGE SCALE GENOMIC DNA]</scope>
    <source>
        <strain evidence="6 7">DSM 28246</strain>
    </source>
</reference>
<evidence type="ECO:0000256" key="3">
    <source>
        <dbReference type="ARBA" id="ARBA00023163"/>
    </source>
</evidence>
<dbReference type="EMBL" id="JACJVP010000053">
    <property type="protein sequence ID" value="MBB6674732.1"/>
    <property type="molecule type" value="Genomic_DNA"/>
</dbReference>
<feature type="transmembrane region" description="Helical" evidence="4">
    <location>
        <begin position="20"/>
        <end position="41"/>
    </location>
</feature>
<keyword evidence="4" id="KW-1133">Transmembrane helix</keyword>
<dbReference type="GO" id="GO:0043565">
    <property type="term" value="F:sequence-specific DNA binding"/>
    <property type="evidence" value="ECO:0007669"/>
    <property type="project" value="InterPro"/>
</dbReference>
<keyword evidence="2" id="KW-0238">DNA-binding</keyword>
<keyword evidence="4" id="KW-0812">Transmembrane</keyword>
<dbReference type="InterPro" id="IPR018060">
    <property type="entry name" value="HTH_AraC"/>
</dbReference>
<keyword evidence="1" id="KW-0805">Transcription regulation</keyword>
<evidence type="ECO:0000256" key="1">
    <source>
        <dbReference type="ARBA" id="ARBA00023015"/>
    </source>
</evidence>
<evidence type="ECO:0000313" key="6">
    <source>
        <dbReference type="EMBL" id="MBB6674732.1"/>
    </source>
</evidence>